<dbReference type="RefSeq" id="WP_257766605.1">
    <property type="nucleotide sequence ID" value="NZ_CP102480.1"/>
</dbReference>
<keyword evidence="1" id="KW-0805">Transcription regulation</keyword>
<dbReference type="SUPFAM" id="SSF55781">
    <property type="entry name" value="GAF domain-like"/>
    <property type="match status" value="1"/>
</dbReference>
<feature type="domain" description="HTH iclR-type" evidence="5">
    <location>
        <begin position="23"/>
        <end position="84"/>
    </location>
</feature>
<sequence>MPEELRRKGRPKRFSGEPSQPTIQALDRALDVLILLQTREGITLSEIARELDQSVATIHRVLSTLEAREFVETNAASQEWHIGPAAFRVGSAFLRRRNVVERSRPIMRELMQRTGETSNLGVEWNDRVLFVSQMETHQPIRAFFRPGTVAPLYASGIGKALLTTYPAEKLAAYLETAELERFTEKTLTSVAELSADLDKSRARGYVVDDEERTEGMRCVAAPIYNDFGEAIAAISVSGPTARMPGDKIETLGEAVRDAAATVSHLIGAGGRDR</sequence>
<dbReference type="InterPro" id="IPR014757">
    <property type="entry name" value="Tscrpt_reg_IclR_C"/>
</dbReference>
<dbReference type="NCBIfam" id="NF045644">
    <property type="entry name" value="TransRegBhcR"/>
    <property type="match status" value="1"/>
</dbReference>
<feature type="region of interest" description="Disordered" evidence="4">
    <location>
        <begin position="1"/>
        <end position="20"/>
    </location>
</feature>
<dbReference type="SMART" id="SM00346">
    <property type="entry name" value="HTH_ICLR"/>
    <property type="match status" value="1"/>
</dbReference>
<dbReference type="GO" id="GO:0045892">
    <property type="term" value="P:negative regulation of DNA-templated transcription"/>
    <property type="evidence" value="ECO:0007669"/>
    <property type="project" value="TreeGrafter"/>
</dbReference>
<dbReference type="Pfam" id="PF09339">
    <property type="entry name" value="HTH_IclR"/>
    <property type="match status" value="1"/>
</dbReference>
<dbReference type="GO" id="GO:0003677">
    <property type="term" value="F:DNA binding"/>
    <property type="evidence" value="ECO:0007669"/>
    <property type="project" value="UniProtKB-KW"/>
</dbReference>
<dbReference type="Proteomes" id="UP001060336">
    <property type="component" value="Chromosome"/>
</dbReference>
<feature type="domain" description="IclR-ED" evidence="6">
    <location>
        <begin position="85"/>
        <end position="268"/>
    </location>
</feature>
<dbReference type="PANTHER" id="PTHR30136">
    <property type="entry name" value="HELIX-TURN-HELIX TRANSCRIPTIONAL REGULATOR, ICLR FAMILY"/>
    <property type="match status" value="1"/>
</dbReference>
<reference evidence="7" key="1">
    <citation type="submission" date="2022-08" db="EMBL/GenBank/DDBJ databases">
        <title>Nisaea acidiphila sp. nov., isolated from a marine algal debris and emended description of the genus Nisaea Urios et al. 2008.</title>
        <authorList>
            <person name="Kwon K."/>
        </authorList>
    </citation>
    <scope>NUCLEOTIDE SEQUENCE</scope>
    <source>
        <strain evidence="7">MEBiC11861</strain>
    </source>
</reference>
<accession>A0A9J7AND3</accession>
<evidence type="ECO:0000256" key="2">
    <source>
        <dbReference type="ARBA" id="ARBA00023125"/>
    </source>
</evidence>
<proteinExistence type="predicted"/>
<dbReference type="EMBL" id="CP102480">
    <property type="protein sequence ID" value="UUX48097.1"/>
    <property type="molecule type" value="Genomic_DNA"/>
</dbReference>
<evidence type="ECO:0000259" key="6">
    <source>
        <dbReference type="PROSITE" id="PS51078"/>
    </source>
</evidence>
<dbReference type="PANTHER" id="PTHR30136:SF24">
    <property type="entry name" value="HTH-TYPE TRANSCRIPTIONAL REPRESSOR ALLR"/>
    <property type="match status" value="1"/>
</dbReference>
<dbReference type="InterPro" id="IPR029016">
    <property type="entry name" value="GAF-like_dom_sf"/>
</dbReference>
<keyword evidence="3" id="KW-0804">Transcription</keyword>
<keyword evidence="8" id="KW-1185">Reference proteome</keyword>
<dbReference type="SUPFAM" id="SSF46785">
    <property type="entry name" value="Winged helix' DNA-binding domain"/>
    <property type="match status" value="1"/>
</dbReference>
<evidence type="ECO:0000256" key="4">
    <source>
        <dbReference type="SAM" id="MobiDB-lite"/>
    </source>
</evidence>
<dbReference type="Gene3D" id="3.30.450.40">
    <property type="match status" value="1"/>
</dbReference>
<evidence type="ECO:0000313" key="8">
    <source>
        <dbReference type="Proteomes" id="UP001060336"/>
    </source>
</evidence>
<protein>
    <submittedName>
        <fullName evidence="7">IclR family transcriptional regulator</fullName>
    </submittedName>
</protein>
<keyword evidence="2" id="KW-0238">DNA-binding</keyword>
<dbReference type="AlphaFoldDB" id="A0A9J7AND3"/>
<evidence type="ECO:0000313" key="7">
    <source>
        <dbReference type="EMBL" id="UUX48097.1"/>
    </source>
</evidence>
<dbReference type="PROSITE" id="PS51077">
    <property type="entry name" value="HTH_ICLR"/>
    <property type="match status" value="1"/>
</dbReference>
<dbReference type="PROSITE" id="PS51078">
    <property type="entry name" value="ICLR_ED"/>
    <property type="match status" value="1"/>
</dbReference>
<dbReference type="Gene3D" id="1.10.10.10">
    <property type="entry name" value="Winged helix-like DNA-binding domain superfamily/Winged helix DNA-binding domain"/>
    <property type="match status" value="1"/>
</dbReference>
<dbReference type="InterPro" id="IPR005471">
    <property type="entry name" value="Tscrpt_reg_IclR_N"/>
</dbReference>
<evidence type="ECO:0000259" key="5">
    <source>
        <dbReference type="PROSITE" id="PS51077"/>
    </source>
</evidence>
<dbReference type="InterPro" id="IPR036390">
    <property type="entry name" value="WH_DNA-bd_sf"/>
</dbReference>
<dbReference type="InterPro" id="IPR036388">
    <property type="entry name" value="WH-like_DNA-bd_sf"/>
</dbReference>
<evidence type="ECO:0000256" key="3">
    <source>
        <dbReference type="ARBA" id="ARBA00023163"/>
    </source>
</evidence>
<dbReference type="InterPro" id="IPR050707">
    <property type="entry name" value="HTH_MetabolicPath_Reg"/>
</dbReference>
<gene>
    <name evidence="7" type="ORF">NUH88_11785</name>
</gene>
<dbReference type="Pfam" id="PF01614">
    <property type="entry name" value="IclR_C"/>
    <property type="match status" value="1"/>
</dbReference>
<evidence type="ECO:0000256" key="1">
    <source>
        <dbReference type="ARBA" id="ARBA00023015"/>
    </source>
</evidence>
<dbReference type="InterPro" id="IPR054844">
    <property type="entry name" value="TransRegBhcR"/>
</dbReference>
<dbReference type="GO" id="GO:0003700">
    <property type="term" value="F:DNA-binding transcription factor activity"/>
    <property type="evidence" value="ECO:0007669"/>
    <property type="project" value="TreeGrafter"/>
</dbReference>
<organism evidence="7 8">
    <name type="scientific">Nisaea acidiphila</name>
    <dbReference type="NCBI Taxonomy" id="1862145"/>
    <lineage>
        <taxon>Bacteria</taxon>
        <taxon>Pseudomonadati</taxon>
        <taxon>Pseudomonadota</taxon>
        <taxon>Alphaproteobacteria</taxon>
        <taxon>Rhodospirillales</taxon>
        <taxon>Thalassobaculaceae</taxon>
        <taxon>Nisaea</taxon>
    </lineage>
</organism>
<name>A0A9J7AND3_9PROT</name>
<dbReference type="KEGG" id="naci:NUH88_11785"/>